<evidence type="ECO:0000313" key="2">
    <source>
        <dbReference type="Proteomes" id="UP001193748"/>
    </source>
</evidence>
<dbReference type="Proteomes" id="UP001193748">
    <property type="component" value="Unassembled WGS sequence"/>
</dbReference>
<accession>A0AAX0B1L7</accession>
<name>A0AAX0B1L7_CLOBE</name>
<reference evidence="1" key="1">
    <citation type="submission" date="2020-05" db="EMBL/GenBank/DDBJ databases">
        <authorList>
            <person name="Brown S."/>
            <person name="Huntemann M."/>
            <person name="Clum A."/>
            <person name="Spunde A."/>
            <person name="Palaniappan K."/>
            <person name="Ritter S."/>
            <person name="Mikhailova N."/>
            <person name="Chen I.-M."/>
            <person name="Stamatis D."/>
            <person name="Reddy T."/>
            <person name="O'Malley R."/>
            <person name="Daum C."/>
            <person name="Shapiro N."/>
            <person name="Ivanova N."/>
            <person name="Kyrpides N."/>
            <person name="Woyke T."/>
        </authorList>
    </citation>
    <scope>NUCLEOTIDE SEQUENCE</scope>
    <source>
        <strain evidence="1">DJ080</strain>
    </source>
</reference>
<reference evidence="1" key="2">
    <citation type="journal article" date="2022" name="Nat. Biotechnol.">
        <title>Carbon-negative production of acetone and isopropanol by gas fermentation at industrial pilot scale.</title>
        <authorList>
            <person name="Liew F.E."/>
            <person name="Nogle R."/>
            <person name="Abdalla T."/>
            <person name="Rasor B.J."/>
            <person name="Canter C."/>
            <person name="Jensen R.O."/>
            <person name="Wang L."/>
            <person name="Strutz J."/>
            <person name="Chirania P."/>
            <person name="De Tissera S."/>
            <person name="Mueller A.P."/>
            <person name="Ruan Z."/>
            <person name="Gao A."/>
            <person name="Tran L."/>
            <person name="Engle N.L."/>
            <person name="Bromley J.C."/>
            <person name="Daniell J."/>
            <person name="Conrado R."/>
            <person name="Tschaplinski T.J."/>
            <person name="Giannone R.J."/>
            <person name="Hettich R.L."/>
            <person name="Karim A.S."/>
            <person name="Simpson S.D."/>
            <person name="Brown S.D."/>
            <person name="Leang C."/>
            <person name="Jewett M.C."/>
            <person name="Kopke M."/>
        </authorList>
    </citation>
    <scope>NUCLEOTIDE SEQUENCE</scope>
    <source>
        <strain evidence="1">DJ080</strain>
    </source>
</reference>
<dbReference type="AlphaFoldDB" id="A0AAX0B1L7"/>
<organism evidence="1 2">
    <name type="scientific">Clostridium beijerinckii</name>
    <name type="common">Clostridium MP</name>
    <dbReference type="NCBI Taxonomy" id="1520"/>
    <lineage>
        <taxon>Bacteria</taxon>
        <taxon>Bacillati</taxon>
        <taxon>Bacillota</taxon>
        <taxon>Clostridia</taxon>
        <taxon>Eubacteriales</taxon>
        <taxon>Clostridiaceae</taxon>
        <taxon>Clostridium</taxon>
    </lineage>
</organism>
<protein>
    <recommendedName>
        <fullName evidence="3">Chorismate mutase</fullName>
    </recommendedName>
</protein>
<dbReference type="EMBL" id="JABSWW010000001">
    <property type="protein sequence ID" value="NRT88812.1"/>
    <property type="molecule type" value="Genomic_DNA"/>
</dbReference>
<comment type="caution">
    <text evidence="1">The sequence shown here is derived from an EMBL/GenBank/DDBJ whole genome shotgun (WGS) entry which is preliminary data.</text>
</comment>
<proteinExistence type="predicted"/>
<gene>
    <name evidence="1" type="ORF">B0H41_002491</name>
</gene>
<dbReference type="RefSeq" id="WP_173710969.1">
    <property type="nucleotide sequence ID" value="NZ_JABSWW010000001.1"/>
</dbReference>
<evidence type="ECO:0008006" key="3">
    <source>
        <dbReference type="Google" id="ProtNLM"/>
    </source>
</evidence>
<sequence length="199" mass="23225">MELIPFKRPTDHYEEKIGGIDEQICELIRKRKDISNNNPGYPPFEYISKWAEKFNLYENQLKSVFSSLWNESSYKPVVEPDGFRKNLQILKITEKDDSLFYVTFIRQYSNASLINFNIDRNDISDSSNCKSKHSSFELFIGEEYNCRMKSGCGSGEHYCYNFVVSPALPDDVSGIDLTFIEYEIPLMEKKKVDEIIIHL</sequence>
<evidence type="ECO:0000313" key="1">
    <source>
        <dbReference type="EMBL" id="NRT88812.1"/>
    </source>
</evidence>